<dbReference type="Pfam" id="PF00849">
    <property type="entry name" value="PseudoU_synth_2"/>
    <property type="match status" value="1"/>
</dbReference>
<dbReference type="Gene3D" id="1.25.40.10">
    <property type="entry name" value="Tetratricopeptide repeat domain"/>
    <property type="match status" value="4"/>
</dbReference>
<keyword evidence="11" id="KW-0317">Glutathione biosynthesis</keyword>
<comment type="similarity">
    <text evidence="4">Belongs to the carboxylate-amine ligase family. Glutamate--cysteine ligase type 2 subfamily.</text>
</comment>
<dbReference type="InterPro" id="IPR002885">
    <property type="entry name" value="PPR_rpt"/>
</dbReference>
<dbReference type="InterPro" id="IPR023198">
    <property type="entry name" value="PGP-like_dom2"/>
</dbReference>
<dbReference type="InterPro" id="IPR035434">
    <property type="entry name" value="GCL_bact_plant"/>
</dbReference>
<comment type="subcellular location">
    <subcellularLocation>
        <location evidence="1">Plastid</location>
        <location evidence="1">Chloroplast</location>
    </subcellularLocation>
</comment>
<dbReference type="Pfam" id="PF01535">
    <property type="entry name" value="PPR"/>
    <property type="match status" value="3"/>
</dbReference>
<dbReference type="GO" id="GO:0001522">
    <property type="term" value="P:pseudouridine synthesis"/>
    <property type="evidence" value="ECO:0007669"/>
    <property type="project" value="InterPro"/>
</dbReference>
<evidence type="ECO:0000256" key="2">
    <source>
        <dbReference type="ARBA" id="ARBA00005006"/>
    </source>
</evidence>
<dbReference type="UniPathway" id="UPA00142">
    <property type="reaction ID" value="UER00209"/>
</dbReference>
<dbReference type="EC" id="6.3.2.2" evidence="6"/>
<feature type="repeat" description="PPR" evidence="21">
    <location>
        <begin position="1750"/>
        <end position="1784"/>
    </location>
</feature>
<dbReference type="Pfam" id="PF14432">
    <property type="entry name" value="DYW_deaminase"/>
    <property type="match status" value="1"/>
</dbReference>
<keyword evidence="15" id="KW-0809">Transit peptide</keyword>
<dbReference type="EMBL" id="BKCP01004661">
    <property type="protein sequence ID" value="GER33079.1"/>
    <property type="molecule type" value="Genomic_DNA"/>
</dbReference>
<dbReference type="GO" id="GO:0004357">
    <property type="term" value="F:glutamate-cysteine ligase activity"/>
    <property type="evidence" value="ECO:0007669"/>
    <property type="project" value="UniProtKB-EC"/>
</dbReference>
<dbReference type="InterPro" id="IPR006336">
    <property type="entry name" value="GCS2"/>
</dbReference>
<dbReference type="OrthoDB" id="428658at2759"/>
<dbReference type="FunFam" id="1.25.40.10:FF:000031">
    <property type="entry name" value="Pentatricopeptide repeat-containing protein mitochondrial"/>
    <property type="match status" value="1"/>
</dbReference>
<dbReference type="Proteomes" id="UP000325081">
    <property type="component" value="Unassembled WGS sequence"/>
</dbReference>
<keyword evidence="17" id="KW-0413">Isomerase</keyword>
<feature type="repeat" description="PPR" evidence="21">
    <location>
        <begin position="1987"/>
        <end position="2021"/>
    </location>
</feature>
<keyword evidence="8" id="KW-0150">Chloroplast</keyword>
<dbReference type="Pfam" id="PF13419">
    <property type="entry name" value="HAD_2"/>
    <property type="match status" value="1"/>
</dbReference>
<dbReference type="NCBIfam" id="TIGR00756">
    <property type="entry name" value="PPR"/>
    <property type="match status" value="4"/>
</dbReference>
<evidence type="ECO:0000256" key="3">
    <source>
        <dbReference type="ARBA" id="ARBA00006643"/>
    </source>
</evidence>
<dbReference type="Gene3D" id="3.30.2350.10">
    <property type="entry name" value="Pseudouridine synthase"/>
    <property type="match status" value="1"/>
</dbReference>
<dbReference type="SUPFAM" id="SSF55174">
    <property type="entry name" value="Alpha-L RNA-binding motif"/>
    <property type="match status" value="1"/>
</dbReference>
<dbReference type="SUPFAM" id="SSF55931">
    <property type="entry name" value="Glutamine synthetase/guanido kinase"/>
    <property type="match status" value="2"/>
</dbReference>
<protein>
    <recommendedName>
        <fullName evidence="7">Glutamate--cysteine ligase, chloroplastic</fullName>
        <ecNumber evidence="6">6.3.2.2</ecNumber>
    </recommendedName>
    <alternativeName>
        <fullName evidence="19">Gamma-ECS</fullName>
    </alternativeName>
    <alternativeName>
        <fullName evidence="18">Gamma-glutamylcysteine synthetase</fullName>
    </alternativeName>
</protein>
<dbReference type="GO" id="GO:0009507">
    <property type="term" value="C:chloroplast"/>
    <property type="evidence" value="ECO:0007669"/>
    <property type="project" value="UniProtKB-SubCell"/>
</dbReference>
<dbReference type="FunFam" id="1.25.40.10:FF:000366">
    <property type="entry name" value="Pentatricopeptide (PPR) repeat-containing protein"/>
    <property type="match status" value="1"/>
</dbReference>
<feature type="repeat" description="PPR" evidence="21">
    <location>
        <begin position="1615"/>
        <end position="1649"/>
    </location>
</feature>
<dbReference type="CDD" id="cd02869">
    <property type="entry name" value="PseudoU_synth_RluA_like"/>
    <property type="match status" value="1"/>
</dbReference>
<evidence type="ECO:0000256" key="19">
    <source>
        <dbReference type="ARBA" id="ARBA00032122"/>
    </source>
</evidence>
<dbReference type="Gene3D" id="1.10.150.240">
    <property type="entry name" value="Putative phosphatase, domain 2"/>
    <property type="match status" value="1"/>
</dbReference>
<evidence type="ECO:0000256" key="11">
    <source>
        <dbReference type="ARBA" id="ARBA00022684"/>
    </source>
</evidence>
<dbReference type="InterPro" id="IPR023214">
    <property type="entry name" value="HAD_sf"/>
</dbReference>
<dbReference type="PROSITE" id="PS51375">
    <property type="entry name" value="PPR"/>
    <property type="match status" value="7"/>
</dbReference>
<dbReference type="NCBIfam" id="TIGR01436">
    <property type="entry name" value="glu_cys_lig_pln"/>
    <property type="match status" value="1"/>
</dbReference>
<proteinExistence type="inferred from homology"/>
<dbReference type="GO" id="GO:0008270">
    <property type="term" value="F:zinc ion binding"/>
    <property type="evidence" value="ECO:0007669"/>
    <property type="project" value="InterPro"/>
</dbReference>
<organism evidence="23 24">
    <name type="scientific">Striga asiatica</name>
    <name type="common">Asiatic witchweed</name>
    <name type="synonym">Buchnera asiatica</name>
    <dbReference type="NCBI Taxonomy" id="4170"/>
    <lineage>
        <taxon>Eukaryota</taxon>
        <taxon>Viridiplantae</taxon>
        <taxon>Streptophyta</taxon>
        <taxon>Embryophyta</taxon>
        <taxon>Tracheophyta</taxon>
        <taxon>Spermatophyta</taxon>
        <taxon>Magnoliopsida</taxon>
        <taxon>eudicotyledons</taxon>
        <taxon>Gunneridae</taxon>
        <taxon>Pentapetalae</taxon>
        <taxon>asterids</taxon>
        <taxon>lamiids</taxon>
        <taxon>Lamiales</taxon>
        <taxon>Orobanchaceae</taxon>
        <taxon>Buchnereae</taxon>
        <taxon>Striga</taxon>
    </lineage>
</organism>
<dbReference type="SUPFAM" id="SSF56784">
    <property type="entry name" value="HAD-like"/>
    <property type="match status" value="1"/>
</dbReference>
<evidence type="ECO:0000259" key="22">
    <source>
        <dbReference type="SMART" id="SM00363"/>
    </source>
</evidence>
<dbReference type="SUPFAM" id="SSF55120">
    <property type="entry name" value="Pseudouridine synthase"/>
    <property type="match status" value="1"/>
</dbReference>
<evidence type="ECO:0000256" key="17">
    <source>
        <dbReference type="ARBA" id="ARBA00023235"/>
    </source>
</evidence>
<evidence type="ECO:0000256" key="12">
    <source>
        <dbReference type="ARBA" id="ARBA00022737"/>
    </source>
</evidence>
<dbReference type="InterPro" id="IPR011556">
    <property type="entry name" value="Glut_cys_lig_pln_type"/>
</dbReference>
<evidence type="ECO:0000313" key="23">
    <source>
        <dbReference type="EMBL" id="GER33079.1"/>
    </source>
</evidence>
<evidence type="ECO:0000256" key="7">
    <source>
        <dbReference type="ARBA" id="ARBA00015722"/>
    </source>
</evidence>
<evidence type="ECO:0000256" key="21">
    <source>
        <dbReference type="PROSITE-ProRule" id="PRU00708"/>
    </source>
</evidence>
<dbReference type="InterPro" id="IPR046848">
    <property type="entry name" value="E_motif"/>
</dbReference>
<evidence type="ECO:0000256" key="6">
    <source>
        <dbReference type="ARBA" id="ARBA00012220"/>
    </source>
</evidence>
<keyword evidence="24" id="KW-1185">Reference proteome</keyword>
<reference evidence="24" key="1">
    <citation type="journal article" date="2019" name="Curr. Biol.">
        <title>Genome Sequence of Striga asiatica Provides Insight into the Evolution of Plant Parasitism.</title>
        <authorList>
            <person name="Yoshida S."/>
            <person name="Kim S."/>
            <person name="Wafula E.K."/>
            <person name="Tanskanen J."/>
            <person name="Kim Y.M."/>
            <person name="Honaas L."/>
            <person name="Yang Z."/>
            <person name="Spallek T."/>
            <person name="Conn C.E."/>
            <person name="Ichihashi Y."/>
            <person name="Cheong K."/>
            <person name="Cui S."/>
            <person name="Der J.P."/>
            <person name="Gundlach H."/>
            <person name="Jiao Y."/>
            <person name="Hori C."/>
            <person name="Ishida J.K."/>
            <person name="Kasahara H."/>
            <person name="Kiba T."/>
            <person name="Kim M.S."/>
            <person name="Koo N."/>
            <person name="Laohavisit A."/>
            <person name="Lee Y.H."/>
            <person name="Lumba S."/>
            <person name="McCourt P."/>
            <person name="Mortimer J.C."/>
            <person name="Mutuku J.M."/>
            <person name="Nomura T."/>
            <person name="Sasaki-Sekimoto Y."/>
            <person name="Seto Y."/>
            <person name="Wang Y."/>
            <person name="Wakatake T."/>
            <person name="Sakakibara H."/>
            <person name="Demura T."/>
            <person name="Yamaguchi S."/>
            <person name="Yoneyama K."/>
            <person name="Manabe R.I."/>
            <person name="Nelson D.C."/>
            <person name="Schulman A.H."/>
            <person name="Timko M.P."/>
            <person name="dePamphilis C.W."/>
            <person name="Choi D."/>
            <person name="Shirasu K."/>
        </authorList>
    </citation>
    <scope>NUCLEOTIDE SEQUENCE [LARGE SCALE GENOMIC DNA]</scope>
    <source>
        <strain evidence="24">cv. UVA1</strain>
    </source>
</reference>
<accession>A0A5A7PJY1</accession>
<dbReference type="InterPro" id="IPR041492">
    <property type="entry name" value="HAD_2"/>
</dbReference>
<evidence type="ECO:0000313" key="24">
    <source>
        <dbReference type="Proteomes" id="UP000325081"/>
    </source>
</evidence>
<feature type="repeat" description="PPR" evidence="21">
    <location>
        <begin position="1886"/>
        <end position="1920"/>
    </location>
</feature>
<comment type="pathway">
    <text evidence="2">Sulfur metabolism; glutathione biosynthesis; glutathione from L-cysteine and L-glutamate: step 1/2.</text>
</comment>
<dbReference type="GO" id="GO:0003723">
    <property type="term" value="F:RNA binding"/>
    <property type="evidence" value="ECO:0007669"/>
    <property type="project" value="UniProtKB-KW"/>
</dbReference>
<feature type="repeat" description="PPR" evidence="21">
    <location>
        <begin position="1685"/>
        <end position="1719"/>
    </location>
</feature>
<dbReference type="PANTHER" id="PTHR34378:SF1">
    <property type="entry name" value="GLUTAMATE--CYSTEINE LIGASE, CHLOROPLASTIC"/>
    <property type="match status" value="1"/>
</dbReference>
<dbReference type="Pfam" id="PF13812">
    <property type="entry name" value="PPR_3"/>
    <property type="match status" value="1"/>
</dbReference>
<dbReference type="InterPro" id="IPR002942">
    <property type="entry name" value="S4_RNA-bd"/>
</dbReference>
<dbReference type="InterPro" id="IPR036412">
    <property type="entry name" value="HAD-like_sf"/>
</dbReference>
<keyword evidence="12" id="KW-0677">Repeat</keyword>
<evidence type="ECO:0000256" key="4">
    <source>
        <dbReference type="ARBA" id="ARBA00010253"/>
    </source>
</evidence>
<evidence type="ECO:0000256" key="5">
    <source>
        <dbReference type="ARBA" id="ARBA00011153"/>
    </source>
</evidence>
<dbReference type="InterPro" id="IPR011990">
    <property type="entry name" value="TPR-like_helical_dom_sf"/>
</dbReference>
<dbReference type="InterPro" id="IPR006145">
    <property type="entry name" value="PsdUridine_synth_RsuA/RluA"/>
</dbReference>
<evidence type="ECO:0000256" key="1">
    <source>
        <dbReference type="ARBA" id="ARBA00004229"/>
    </source>
</evidence>
<evidence type="ECO:0000256" key="15">
    <source>
        <dbReference type="ARBA" id="ARBA00022946"/>
    </source>
</evidence>
<evidence type="ECO:0000256" key="13">
    <source>
        <dbReference type="ARBA" id="ARBA00022741"/>
    </source>
</evidence>
<gene>
    <name evidence="23" type="ORF">STAS_09180</name>
</gene>
<dbReference type="CDD" id="cd07505">
    <property type="entry name" value="HAD_BPGM-like"/>
    <property type="match status" value="1"/>
</dbReference>
<evidence type="ECO:0000256" key="10">
    <source>
        <dbReference type="ARBA" id="ARBA00022640"/>
    </source>
</evidence>
<dbReference type="Gene3D" id="3.30.590.20">
    <property type="match status" value="2"/>
</dbReference>
<dbReference type="InterPro" id="IPR014746">
    <property type="entry name" value="Gln_synth/guanido_kin_cat_dom"/>
</dbReference>
<dbReference type="FunFam" id="1.25.40.10:FF:000598">
    <property type="entry name" value="pentatricopeptide repeat-containing protein At1g20230 isoform X2"/>
    <property type="match status" value="1"/>
</dbReference>
<keyword evidence="9" id="KW-0436">Ligase</keyword>
<name>A0A5A7PJY1_STRAF</name>
<dbReference type="GO" id="GO:0009982">
    <property type="term" value="F:pseudouridine synthase activity"/>
    <property type="evidence" value="ECO:0007669"/>
    <property type="project" value="InterPro"/>
</dbReference>
<dbReference type="InterPro" id="IPR036986">
    <property type="entry name" value="S4_RNA-bd_sf"/>
</dbReference>
<evidence type="ECO:0000256" key="14">
    <source>
        <dbReference type="ARBA" id="ARBA00022840"/>
    </source>
</evidence>
<dbReference type="FunFam" id="1.25.40.10:FF:000393">
    <property type="entry name" value="Pentatricopeptide repeat-containing protein At1g20230"/>
    <property type="match status" value="1"/>
</dbReference>
<feature type="repeat" description="PPR" evidence="21">
    <location>
        <begin position="1851"/>
        <end position="1885"/>
    </location>
</feature>
<dbReference type="Gene3D" id="3.10.290.10">
    <property type="entry name" value="RNA-binding S4 domain"/>
    <property type="match status" value="1"/>
</dbReference>
<keyword evidence="20" id="KW-0694">RNA-binding</keyword>
<dbReference type="PANTHER" id="PTHR34378">
    <property type="entry name" value="GLUTAMATE--CYSTEINE LIGASE, CHLOROPLASTIC"/>
    <property type="match status" value="1"/>
</dbReference>
<dbReference type="PROSITE" id="PS50889">
    <property type="entry name" value="S4"/>
    <property type="match status" value="1"/>
</dbReference>
<evidence type="ECO:0000256" key="18">
    <source>
        <dbReference type="ARBA" id="ARBA00030585"/>
    </source>
</evidence>
<dbReference type="GO" id="GO:0005524">
    <property type="term" value="F:ATP binding"/>
    <property type="evidence" value="ECO:0007669"/>
    <property type="project" value="UniProtKB-KW"/>
</dbReference>
<dbReference type="CDD" id="cd00165">
    <property type="entry name" value="S4"/>
    <property type="match status" value="1"/>
</dbReference>
<dbReference type="Pfam" id="PF04107">
    <property type="entry name" value="GCS2"/>
    <property type="match status" value="2"/>
</dbReference>
<evidence type="ECO:0000256" key="8">
    <source>
        <dbReference type="ARBA" id="ARBA00022528"/>
    </source>
</evidence>
<keyword evidence="13" id="KW-0547">Nucleotide-binding</keyword>
<comment type="caution">
    <text evidence="23">The sequence shown here is derived from an EMBL/GenBank/DDBJ whole genome shotgun (WGS) entry which is preliminary data.</text>
</comment>
<dbReference type="Pfam" id="PF13041">
    <property type="entry name" value="PPR_2"/>
    <property type="match status" value="2"/>
</dbReference>
<keyword evidence="14" id="KW-0067">ATP-binding</keyword>
<dbReference type="SMART" id="SM00363">
    <property type="entry name" value="S4"/>
    <property type="match status" value="1"/>
</dbReference>
<keyword evidence="10" id="KW-0934">Plastid</keyword>
<comment type="subunit">
    <text evidence="5">Homodimer or monomer when oxidized or reduced, respectively.</text>
</comment>
<dbReference type="Pfam" id="PF20431">
    <property type="entry name" value="E_motif"/>
    <property type="match status" value="1"/>
</dbReference>
<comment type="similarity">
    <text evidence="3">Belongs to the PPR family. PCMP-H subfamily.</text>
</comment>
<sequence length="2461" mass="273781">MAIIGMALMYHPTSSHCIPSEITQCRATHNGANSFANMVLSAKNKEIASSLRSHTRSSLNLTKGWSFDVAEVKQRRGYQVIVAASPPTEDAVVASEPLTKEDLVGYLASGCKPKEKWRIGTGHEKFGFEIGTLRPMKYDQIAELLNGISERFDWDKIMEGEYIIGLKQGKQSISLEPGGQFELSGAPLETLHQTCAEVNSHLYQVKAVAKEMGIGFLGVGFQPKWKREDTPGMPKGRYAIMKNYMPKVGTLGLDMMFRTCTVQVNYHLLRSFTKFLHTQVSWSASCTEKKQLRSTIKAQAMELTKEAHSYREKDRIPKDPWHQADTAIDNQHALWPPENKADNPALNNPLLRQERMGCGWLGVIFEWEGVLVEENPDHEKQAWLTLALEEGKSPPPAFMLPRIDGMKNEQAIGEVLCWSRDPSELKRMSSRKEDIYNFLHSGDYKFRPGSQSFVNVLTNHKVPMALVSTRPRKSIERAIAVIGIENVFSVIVAAEDVHRGKPDPEMFSYAGQLLQFIPERCIVFGNSNLTVEAARDARMKCVAVASKHPVYELGAADIVVSRLDELSVVDLKNLADIESPEFGLDEPEMEMEVEEDDIDDRVHNVIVVHNVMLFVCYPMSWIFLVHILLLALGDILHEIVGMALMYHPTSSHCIPSEITQCRATHNGANSFANMVVSAKNKEIASGLRSHTRSSLNLTKGWSSDGAEVKQRRGYQVIVAASPPTEDAVVASEPLTKEDLVGYLASGCKPKEKWRIGTEHEKFGFEIGTLRPMKYDQIAELLNGISERFDWDKIMEGEYIIGLKQGKQSISLEPGGQFELSGAPLETLHQTCAEVNSHLYQVKAVAEEMGIGFLGVGFQPKWKREDIPVMPKGRYAIMKNYMPKVGTLGLDMMFRTCTVQVNLDFHSEADMIRKFRAGLALQPIATALFANSPFTEGKPNGFLSMRSQIWTDTDNNRAGMLPFVFDDSFGFEQYVEYALDVPMYFVYRKKKYIDCAGLSFRDFMAGKLPCLPGEYPTLNDWENHLTTIFPEVRLKRYLEMRGADGGPWRRLCALPAFWVGLLYDEVSLQNVLDLTADWTTEERQMLRNKVPKSGLKTPFRDGLLKHVAQEVVKFAKDGLERRGFKETGFLNEVTEVKFAASIPSWPPEGRRHTLSLLSTVLLIWLISFQGVPGVISCPRLIVIWTIILLEMFSLQSLSLSSAELFFINPRNSSVRKLISTVTAYSNPNASVSDDLHGAFFGHLNNYSSVTIEGSVELKSEKLRLDSWISSRISGISRARVQSSIRSGLVSVNSQVINKVSHVLRDGDVVNCKIAELQTFRAEPEDIPLDIVYKHEHVLVVNKPAHMVVHPAPDNATRTHVNEILPYCRLSTVCFSRISPEAPTETDDSGDEVCAFPVHQGRNESNGFGLYEESVRLGVVHRLDKGASGLLVVAKDEHSHTHLAERFKKHTLKRVYVSLDRGVSSPLSNHIDIPIGRNPNNRIRMIASPGLGIRGKARNAVTRGIMTRNVNDKASFHSSSLASITDSGGFSRTSYVPSASSTTGTGARSTIHSDLLHLLNRTAPSSLSQVQQTHAQLLRTGLCDHLPRYRTKLISLYSNYNHFSDAKNLLLSLPKPDLLSFTTLINASSKCNDFRYILSLFSHMLTNGLDPDARVIPSIIKACAGLLMDKIGKQVHGFCLSSGLSMDPFVESSLLHFYVKCEDLDSAHKLFNKMAERDVVSWSALVAAYARKGDVENVNKVFGEVNLGFEPNIVSWNGMIAGFNQSACFLDAVLMFKKMLSHGFVADGTSISSVLPAIGDLGYLNLGIQVHGYVIKTGFAVDKCIASALINMYSKCSSVSEMMRVFEDISQGDVGACNALIGGLARHGLVDQALKVFEDLRGRGMELNVISWTSVIACCSQHGKDIEALKLFREMQSAGVRPNSVTIPCLLPACGNIAALMHGKAAHCFSVRRNISSNVYVGSALIDMYANCGKIQAARFCFDNMPVRNLVCWNAMLGAYAMHGKAKEAIYFFQSMQRNGQKPDSFSFISLLSACSQSGLTEEGKHYFEIMSRDYGLEAGVEHYSCVVNLLGRAGKLQEAYSVIKKMPLEPDACVWGALLSSCRLHHDMSLGEVAASKLFELEPRNPGNYILLSNIYASKGKWEEVDKVRDMMRDKGMRKNPGCSWIEIKNKVYMLLAGDRSLPQMAQILDKLAKLSIEMEKAGYLRHTSDVLQDVEEQEKEHILCGHSEKLAVVFGLLNTSQGSTLRVTKNLRICGDCHVVIKFISGFERREIFVRDTNRYHHFKDGDCSCGDYWYKVIEIHAGGGCALIQAHTKYLGISLLGEVYEELRAGPCHCFSQTSSASHHRQILQLVKSKTLPSCFSSRVEAATNGRRLNRYTIPFSMVEFGKTGSYETIVSVVVVGDGMIKITVGKYGSKVGTRLFTLPTKNENIPIAAVYSLSQQCLSAPYTNKHLPSAEFCVV</sequence>
<feature type="domain" description="RNA-binding S4" evidence="22">
    <location>
        <begin position="1261"/>
        <end position="1323"/>
    </location>
</feature>
<keyword evidence="16" id="KW-1015">Disulfide bond</keyword>
<dbReference type="InterPro" id="IPR032867">
    <property type="entry name" value="DYW_dom"/>
</dbReference>
<evidence type="ECO:0000256" key="16">
    <source>
        <dbReference type="ARBA" id="ARBA00023157"/>
    </source>
</evidence>
<feature type="repeat" description="PPR" evidence="21">
    <location>
        <begin position="2124"/>
        <end position="2158"/>
    </location>
</feature>
<dbReference type="InterPro" id="IPR020103">
    <property type="entry name" value="PsdUridine_synth_cat_dom_sf"/>
</dbReference>
<evidence type="ECO:0000256" key="20">
    <source>
        <dbReference type="PROSITE-ProRule" id="PRU00182"/>
    </source>
</evidence>
<evidence type="ECO:0000256" key="9">
    <source>
        <dbReference type="ARBA" id="ARBA00022598"/>
    </source>
</evidence>
<dbReference type="GO" id="GO:0006750">
    <property type="term" value="P:glutathione biosynthetic process"/>
    <property type="evidence" value="ECO:0007669"/>
    <property type="project" value="UniProtKB-UniPathway"/>
</dbReference>
<dbReference type="Gene3D" id="3.40.50.1000">
    <property type="entry name" value="HAD superfamily/HAD-like"/>
    <property type="match status" value="1"/>
</dbReference>